<proteinExistence type="predicted"/>
<feature type="region of interest" description="Disordered" evidence="1">
    <location>
        <begin position="63"/>
        <end position="120"/>
    </location>
</feature>
<keyword evidence="2" id="KW-0812">Transmembrane</keyword>
<keyword evidence="4" id="KW-1185">Reference proteome</keyword>
<evidence type="ECO:0000313" key="4">
    <source>
        <dbReference type="Proteomes" id="UP001597079"/>
    </source>
</evidence>
<name>A0ABW4JN06_9BACL</name>
<keyword evidence="2" id="KW-0472">Membrane</keyword>
<evidence type="ECO:0008006" key="5">
    <source>
        <dbReference type="Google" id="ProtNLM"/>
    </source>
</evidence>
<gene>
    <name evidence="3" type="ORF">ACFSB2_20185</name>
</gene>
<organism evidence="3 4">
    <name type="scientific">Alicyclobacillus fodiniaquatilis</name>
    <dbReference type="NCBI Taxonomy" id="1661150"/>
    <lineage>
        <taxon>Bacteria</taxon>
        <taxon>Bacillati</taxon>
        <taxon>Bacillota</taxon>
        <taxon>Bacilli</taxon>
        <taxon>Bacillales</taxon>
        <taxon>Alicyclobacillaceae</taxon>
        <taxon>Alicyclobacillus</taxon>
    </lineage>
</organism>
<accession>A0ABW4JN06</accession>
<dbReference type="Proteomes" id="UP001597079">
    <property type="component" value="Unassembled WGS sequence"/>
</dbReference>
<evidence type="ECO:0000256" key="1">
    <source>
        <dbReference type="SAM" id="MobiDB-lite"/>
    </source>
</evidence>
<evidence type="ECO:0000256" key="2">
    <source>
        <dbReference type="SAM" id="Phobius"/>
    </source>
</evidence>
<dbReference type="EMBL" id="JBHUCX010000083">
    <property type="protein sequence ID" value="MFD1676998.1"/>
    <property type="molecule type" value="Genomic_DNA"/>
</dbReference>
<feature type="compositionally biased region" description="Polar residues" evidence="1">
    <location>
        <begin position="73"/>
        <end position="101"/>
    </location>
</feature>
<sequence length="120" mass="12388">MQTIKYLLQNRRLSTIIVGLLGAVKIITSALGWNFITNQEVNDIANGVAALLTLITVVMSHEKPAKNQAAGPPSTSANPTQGKQTNGAHTNDPSGTGTSGAATHIDPPDPSAASDGYARP</sequence>
<protein>
    <recommendedName>
        <fullName evidence="5">Holin</fullName>
    </recommendedName>
</protein>
<evidence type="ECO:0000313" key="3">
    <source>
        <dbReference type="EMBL" id="MFD1676998.1"/>
    </source>
</evidence>
<keyword evidence="2" id="KW-1133">Transmembrane helix</keyword>
<reference evidence="4" key="1">
    <citation type="journal article" date="2019" name="Int. J. Syst. Evol. Microbiol.">
        <title>The Global Catalogue of Microorganisms (GCM) 10K type strain sequencing project: providing services to taxonomists for standard genome sequencing and annotation.</title>
        <authorList>
            <consortium name="The Broad Institute Genomics Platform"/>
            <consortium name="The Broad Institute Genome Sequencing Center for Infectious Disease"/>
            <person name="Wu L."/>
            <person name="Ma J."/>
        </authorList>
    </citation>
    <scope>NUCLEOTIDE SEQUENCE [LARGE SCALE GENOMIC DNA]</scope>
    <source>
        <strain evidence="4">CGMCC 1.12286</strain>
    </source>
</reference>
<feature type="transmembrane region" description="Helical" evidence="2">
    <location>
        <begin position="12"/>
        <end position="32"/>
    </location>
</feature>
<comment type="caution">
    <text evidence="3">The sequence shown here is derived from an EMBL/GenBank/DDBJ whole genome shotgun (WGS) entry which is preliminary data.</text>
</comment>
<dbReference type="RefSeq" id="WP_377944908.1">
    <property type="nucleotide sequence ID" value="NZ_JBHUCX010000083.1"/>
</dbReference>